<keyword evidence="3" id="KW-1185">Reference proteome</keyword>
<evidence type="ECO:0000256" key="1">
    <source>
        <dbReference type="SAM" id="Phobius"/>
    </source>
</evidence>
<dbReference type="EMBL" id="CP071696">
    <property type="protein sequence ID" value="QTX04372.1"/>
    <property type="molecule type" value="Genomic_DNA"/>
</dbReference>
<protein>
    <recommendedName>
        <fullName evidence="4">DUF2892 domain-containing protein</fullName>
    </recommendedName>
</protein>
<feature type="transmembrane region" description="Helical" evidence="1">
    <location>
        <begin position="15"/>
        <end position="34"/>
    </location>
</feature>
<accession>A0A975IN90</accession>
<reference evidence="2" key="1">
    <citation type="submission" date="2021-03" db="EMBL/GenBank/DDBJ databases">
        <title>Agromyces archimandritus sp. nov., isolated from the cockroach Archimandrita tessellata.</title>
        <authorList>
            <person name="Guzman J."/>
            <person name="Ortuzar M."/>
            <person name="Poehlein A."/>
            <person name="Daniel R."/>
            <person name="Trujillo M."/>
            <person name="Vilcinskas A."/>
        </authorList>
    </citation>
    <scope>NUCLEOTIDE SEQUENCE</scope>
    <source>
        <strain evidence="2">G127AT</strain>
    </source>
</reference>
<feature type="transmembrane region" description="Helical" evidence="1">
    <location>
        <begin position="40"/>
        <end position="60"/>
    </location>
</feature>
<evidence type="ECO:0000313" key="2">
    <source>
        <dbReference type="EMBL" id="QTX04372.1"/>
    </source>
</evidence>
<keyword evidence="1" id="KW-1133">Transmembrane helix</keyword>
<keyword evidence="1" id="KW-0472">Membrane</keyword>
<name>A0A975IN90_9MICO</name>
<dbReference type="KEGG" id="aarc:G127AT_14030"/>
<organism evidence="2 3">
    <name type="scientific">Agromyces archimandritae</name>
    <dbReference type="NCBI Taxonomy" id="2781962"/>
    <lineage>
        <taxon>Bacteria</taxon>
        <taxon>Bacillati</taxon>
        <taxon>Actinomycetota</taxon>
        <taxon>Actinomycetes</taxon>
        <taxon>Micrococcales</taxon>
        <taxon>Microbacteriaceae</taxon>
        <taxon>Agromyces</taxon>
    </lineage>
</organism>
<dbReference type="AlphaFoldDB" id="A0A975IN90"/>
<evidence type="ECO:0000313" key="3">
    <source>
        <dbReference type="Proteomes" id="UP000671914"/>
    </source>
</evidence>
<proteinExistence type="predicted"/>
<gene>
    <name evidence="2" type="ORF">G127AT_14030</name>
</gene>
<dbReference type="Proteomes" id="UP000671914">
    <property type="component" value="Chromosome"/>
</dbReference>
<keyword evidence="1" id="KW-0812">Transmembrane</keyword>
<sequence length="97" mass="9975">MTGSPSAAPVCRPGAGTRIVQGLVALMVAAFAVGEVPEQPVIAIIAGVVALGVTAMAITGRCTIPVRAERIDEEAIAEYDDARRLVDLSAASQKDRT</sequence>
<dbReference type="RefSeq" id="WP_210897896.1">
    <property type="nucleotide sequence ID" value="NZ_CP071696.1"/>
</dbReference>
<evidence type="ECO:0008006" key="4">
    <source>
        <dbReference type="Google" id="ProtNLM"/>
    </source>
</evidence>